<name>A0A8H2XL97_9AGAM</name>
<organism evidence="3 4">
    <name type="scientific">Rhizoctonia solani</name>
    <dbReference type="NCBI Taxonomy" id="456999"/>
    <lineage>
        <taxon>Eukaryota</taxon>
        <taxon>Fungi</taxon>
        <taxon>Dikarya</taxon>
        <taxon>Basidiomycota</taxon>
        <taxon>Agaricomycotina</taxon>
        <taxon>Agaricomycetes</taxon>
        <taxon>Cantharellales</taxon>
        <taxon>Ceratobasidiaceae</taxon>
        <taxon>Rhizoctonia</taxon>
    </lineage>
</organism>
<feature type="region of interest" description="Disordered" evidence="2">
    <location>
        <begin position="661"/>
        <end position="688"/>
    </location>
</feature>
<keyword evidence="1" id="KW-0175">Coiled coil</keyword>
<evidence type="ECO:0000256" key="1">
    <source>
        <dbReference type="SAM" id="Coils"/>
    </source>
</evidence>
<dbReference type="Proteomes" id="UP000663888">
    <property type="component" value="Unassembled WGS sequence"/>
</dbReference>
<sequence length="720" mass="82098">MSEPKVPGVVASKDFGDFSQQKETVKARTAQAQNSKRARIVELIASTEERLQTSNSIIQNAVTLGESFKVTKQIVNTLLAPAKDLADLLGSLSEIHPAIGVVATVFQAVVKLEIDRQENDRQIAVLYDSLSNMLIILAYMEEIFERKDGIQNLLKQKLDDIANLIKEFGNFCDVYYKHRSIVRFLRSAKYKEMLAEFAQRFKNTQNGLHSLISHRTAKLVDKTSGKMDEVAASVSELVKFMNIQTSRERETAALVATKGGTEAVLKDDKLLNEVAQKMGDQINASVQLTLRQDLSQQLADNHVKGRNFVSAVHHHFEQAFIRYRRENGTPHPDVWTLTYLSRVVFYPAIGDAIDEDCSGYVSLHELNHFFDSRPQEWSIPQWLAYWAAGWYKDNLRYRDKIMSRLKLLEGAVDSMHPENKGTLREFIENIKSQIPLIVESLYDNVLAYFEDESAESTKLDDLRNNFTGITTKAVEEQLAKSKFEIDDKHTLMLVLGRSRFESRLFCVMHRLLKRHHKVFDLGKDKPLQEGVTISMINSWDVIFDAFVKRMRVLCESWRQQRMDIDLQVQWYANGLFEDWHIRSKSQPEAEDDYGDAWAEEDYDAGTEVDENELAEYATRPPTATGDYDDDDSSITHSLEQEQLEGAPLEDLEVRTVGSASDQTLHPGEHYHHRSSSRAASESGRSHSGIIELGERMTKLEGKVDNLTELMAEILRQLKAK</sequence>
<dbReference type="InterPro" id="IPR018247">
    <property type="entry name" value="EF_Hand_1_Ca_BS"/>
</dbReference>
<dbReference type="PROSITE" id="PS00018">
    <property type="entry name" value="EF_HAND_1"/>
    <property type="match status" value="1"/>
</dbReference>
<feature type="coiled-coil region" evidence="1">
    <location>
        <begin position="689"/>
        <end position="716"/>
    </location>
</feature>
<proteinExistence type="predicted"/>
<comment type="caution">
    <text evidence="3">The sequence shown here is derived from an EMBL/GenBank/DDBJ whole genome shotgun (WGS) entry which is preliminary data.</text>
</comment>
<reference evidence="3" key="1">
    <citation type="submission" date="2021-01" db="EMBL/GenBank/DDBJ databases">
        <authorList>
            <person name="Kaushik A."/>
        </authorList>
    </citation>
    <scope>NUCLEOTIDE SEQUENCE</scope>
    <source>
        <strain evidence="3">AG4-R118</strain>
    </source>
</reference>
<feature type="compositionally biased region" description="Low complexity" evidence="2">
    <location>
        <begin position="676"/>
        <end position="688"/>
    </location>
</feature>
<dbReference type="EMBL" id="CAJMWX010000764">
    <property type="protein sequence ID" value="CAE6428179.1"/>
    <property type="molecule type" value="Genomic_DNA"/>
</dbReference>
<feature type="region of interest" description="Disordered" evidence="2">
    <location>
        <begin position="605"/>
        <end position="633"/>
    </location>
</feature>
<gene>
    <name evidence="3" type="ORF">RDB_LOCUS31301</name>
</gene>
<dbReference type="AlphaFoldDB" id="A0A8H2XL97"/>
<evidence type="ECO:0000313" key="4">
    <source>
        <dbReference type="Proteomes" id="UP000663888"/>
    </source>
</evidence>
<protein>
    <submittedName>
        <fullName evidence="3">Uncharacterized protein</fullName>
    </submittedName>
</protein>
<evidence type="ECO:0000256" key="2">
    <source>
        <dbReference type="SAM" id="MobiDB-lite"/>
    </source>
</evidence>
<evidence type="ECO:0000313" key="3">
    <source>
        <dbReference type="EMBL" id="CAE6428179.1"/>
    </source>
</evidence>
<accession>A0A8H2XL97</accession>